<protein>
    <recommendedName>
        <fullName evidence="3">MaoC dehydratase-like protein</fullName>
    </recommendedName>
</protein>
<dbReference type="SUPFAM" id="SSF54637">
    <property type="entry name" value="Thioesterase/thiol ester dehydrase-isomerase"/>
    <property type="match status" value="1"/>
</dbReference>
<evidence type="ECO:0008006" key="3">
    <source>
        <dbReference type="Google" id="ProtNLM"/>
    </source>
</evidence>
<keyword evidence="2" id="KW-1185">Reference proteome</keyword>
<dbReference type="InterPro" id="IPR029069">
    <property type="entry name" value="HotDog_dom_sf"/>
</dbReference>
<reference evidence="2" key="1">
    <citation type="journal article" date="2019" name="Int. J. Syst. Evol. Microbiol.">
        <title>The Global Catalogue of Microorganisms (GCM) 10K type strain sequencing project: providing services to taxonomists for standard genome sequencing and annotation.</title>
        <authorList>
            <consortium name="The Broad Institute Genomics Platform"/>
            <consortium name="The Broad Institute Genome Sequencing Center for Infectious Disease"/>
            <person name="Wu L."/>
            <person name="Ma J."/>
        </authorList>
    </citation>
    <scope>NUCLEOTIDE SEQUENCE [LARGE SCALE GENOMIC DNA]</scope>
    <source>
        <strain evidence="2">JCM 18055</strain>
    </source>
</reference>
<dbReference type="EMBL" id="BAABIC010000010">
    <property type="protein sequence ID" value="GAA4692411.1"/>
    <property type="molecule type" value="Genomic_DNA"/>
</dbReference>
<dbReference type="Proteomes" id="UP001500325">
    <property type="component" value="Unassembled WGS sequence"/>
</dbReference>
<evidence type="ECO:0000313" key="2">
    <source>
        <dbReference type="Proteomes" id="UP001500325"/>
    </source>
</evidence>
<dbReference type="RefSeq" id="WP_345381303.1">
    <property type="nucleotide sequence ID" value="NZ_BAABIC010000010.1"/>
</dbReference>
<organism evidence="1 2">
    <name type="scientific">Pseudonocardia yuanmonensis</name>
    <dbReference type="NCBI Taxonomy" id="1095914"/>
    <lineage>
        <taxon>Bacteria</taxon>
        <taxon>Bacillati</taxon>
        <taxon>Actinomycetota</taxon>
        <taxon>Actinomycetes</taxon>
        <taxon>Pseudonocardiales</taxon>
        <taxon>Pseudonocardiaceae</taxon>
        <taxon>Pseudonocardia</taxon>
    </lineage>
</organism>
<dbReference type="Gene3D" id="3.10.129.10">
    <property type="entry name" value="Hotdog Thioesterase"/>
    <property type="match status" value="1"/>
</dbReference>
<proteinExistence type="predicted"/>
<sequence length="155" mass="16848">MPRIAQEFADIPFARLVPGSVHRTRYALTADLVATYGRLVDDAGEDADNDAAAVGTPDVAAADTPRLVPPYVYCTFLPIYRALGGRMEQGSVHTRQRVEQRAQAFVGDVLDVEVTVGAAELRAGRPTVELVAEYVRRGVLVCRTTSTILWGYAAR</sequence>
<evidence type="ECO:0000313" key="1">
    <source>
        <dbReference type="EMBL" id="GAA4692411.1"/>
    </source>
</evidence>
<accession>A0ABP8WNC6</accession>
<gene>
    <name evidence="1" type="ORF">GCM10023215_31900</name>
</gene>
<name>A0ABP8WNC6_9PSEU</name>
<comment type="caution">
    <text evidence="1">The sequence shown here is derived from an EMBL/GenBank/DDBJ whole genome shotgun (WGS) entry which is preliminary data.</text>
</comment>